<dbReference type="AlphaFoldDB" id="A0A1F6YKG8"/>
<dbReference type="Gene3D" id="3.30.420.10">
    <property type="entry name" value="Ribonuclease H-like superfamily/Ribonuclease H"/>
    <property type="match status" value="1"/>
</dbReference>
<reference evidence="2 3" key="1">
    <citation type="journal article" date="2016" name="Nat. Commun.">
        <title>Thousands of microbial genomes shed light on interconnected biogeochemical processes in an aquifer system.</title>
        <authorList>
            <person name="Anantharaman K."/>
            <person name="Brown C.T."/>
            <person name="Hug L.A."/>
            <person name="Sharon I."/>
            <person name="Castelle C.J."/>
            <person name="Probst A.J."/>
            <person name="Thomas B.C."/>
            <person name="Singh A."/>
            <person name="Wilkins M.J."/>
            <person name="Karaoz U."/>
            <person name="Brodie E.L."/>
            <person name="Williams K.H."/>
            <person name="Hubbard S.S."/>
            <person name="Banfield J.F."/>
        </authorList>
    </citation>
    <scope>NUCLEOTIDE SEQUENCE [LARGE SCALE GENOMIC DNA]</scope>
</reference>
<dbReference type="GO" id="GO:0015074">
    <property type="term" value="P:DNA integration"/>
    <property type="evidence" value="ECO:0007669"/>
    <property type="project" value="InterPro"/>
</dbReference>
<organism evidence="2 3">
    <name type="scientific">Candidatus Nomurabacteria bacterium RIFOXYA1_FULL_35_17</name>
    <dbReference type="NCBI Taxonomy" id="1801798"/>
    <lineage>
        <taxon>Bacteria</taxon>
        <taxon>Candidatus Nomuraibacteriota</taxon>
    </lineage>
</organism>
<dbReference type="InterPro" id="IPR001584">
    <property type="entry name" value="Integrase_cat-core"/>
</dbReference>
<dbReference type="PROSITE" id="PS50994">
    <property type="entry name" value="INTEGRASE"/>
    <property type="match status" value="1"/>
</dbReference>
<dbReference type="InterPro" id="IPR012337">
    <property type="entry name" value="RNaseH-like_sf"/>
</dbReference>
<proteinExistence type="predicted"/>
<dbReference type="InterPro" id="IPR036397">
    <property type="entry name" value="RNaseH_sf"/>
</dbReference>
<dbReference type="Pfam" id="PF13683">
    <property type="entry name" value="rve_3"/>
    <property type="match status" value="1"/>
</dbReference>
<sequence>MRQFNKFKGTKGFITIWQRVIRFRYMITEQAKERCRILAFWEKYGDLATKEAFKVSRPTLFRWQSTLQKGDGKLEALNKKSTAPKNKRKRIIPKQVQDFILTERKFDPHLSKDKLSILMREDKVADLSSSTVGRMLDDLKKQKILPNPKHISYHAKTDTFHEKMKLKRKKLRSKGHTEGLVKADSIVRFTNGIKRYIVTAIDKETKFAFAYAYKNHSSSGATDFMKKFKNVAPISLTHVQTDNGSEFAKHFEVFLEKNDIVHFHTYPRTPKMNSEIERFNRTLSDAFIKQHRMLLAYDINAFNQKLIDWLLWYNTRRPHWSLGLISPLRYIVSTLTEEKSHMLWTDTVG</sequence>
<evidence type="ECO:0000313" key="2">
    <source>
        <dbReference type="EMBL" id="OGJ06871.1"/>
    </source>
</evidence>
<protein>
    <recommendedName>
        <fullName evidence="1">Integrase catalytic domain-containing protein</fullName>
    </recommendedName>
</protein>
<dbReference type="InterPro" id="IPR039537">
    <property type="entry name" value="Retrotran_Ty1/copia-like"/>
</dbReference>
<feature type="domain" description="Integrase catalytic" evidence="1">
    <location>
        <begin position="172"/>
        <end position="335"/>
    </location>
</feature>
<dbReference type="PANTHER" id="PTHR42648:SF15">
    <property type="entry name" value="BLL8290 PROTEIN"/>
    <property type="match status" value="1"/>
</dbReference>
<name>A0A1F6YKG8_9BACT</name>
<evidence type="ECO:0000313" key="3">
    <source>
        <dbReference type="Proteomes" id="UP000179274"/>
    </source>
</evidence>
<gene>
    <name evidence="2" type="ORF">A2192_01175</name>
</gene>
<comment type="caution">
    <text evidence="2">The sequence shown here is derived from an EMBL/GenBank/DDBJ whole genome shotgun (WGS) entry which is preliminary data.</text>
</comment>
<dbReference type="GO" id="GO:0003676">
    <property type="term" value="F:nucleic acid binding"/>
    <property type="evidence" value="ECO:0007669"/>
    <property type="project" value="InterPro"/>
</dbReference>
<accession>A0A1F6YKG8</accession>
<evidence type="ECO:0000259" key="1">
    <source>
        <dbReference type="PROSITE" id="PS50994"/>
    </source>
</evidence>
<dbReference type="Proteomes" id="UP000179274">
    <property type="component" value="Unassembled WGS sequence"/>
</dbReference>
<dbReference type="EMBL" id="MFVW01000001">
    <property type="protein sequence ID" value="OGJ06871.1"/>
    <property type="molecule type" value="Genomic_DNA"/>
</dbReference>
<dbReference type="SUPFAM" id="SSF53098">
    <property type="entry name" value="Ribonuclease H-like"/>
    <property type="match status" value="1"/>
</dbReference>
<dbReference type="PANTHER" id="PTHR42648">
    <property type="entry name" value="TRANSPOSASE, PUTATIVE-RELATED"/>
    <property type="match status" value="1"/>
</dbReference>